<evidence type="ECO:0000256" key="5">
    <source>
        <dbReference type="ARBA" id="ARBA00022519"/>
    </source>
</evidence>
<dbReference type="PRINTS" id="PR01374">
    <property type="entry name" value="TONBPROTEIN"/>
</dbReference>
<dbReference type="Proteomes" id="UP001310022">
    <property type="component" value="Unassembled WGS sequence"/>
</dbReference>
<dbReference type="InterPro" id="IPR006260">
    <property type="entry name" value="TonB/TolA_C"/>
</dbReference>
<dbReference type="PROSITE" id="PS52015">
    <property type="entry name" value="TONB_CTD"/>
    <property type="match status" value="1"/>
</dbReference>
<dbReference type="GO" id="GO:0015891">
    <property type="term" value="P:siderophore transport"/>
    <property type="evidence" value="ECO:0007669"/>
    <property type="project" value="InterPro"/>
</dbReference>
<keyword evidence="4" id="KW-1003">Cell membrane</keyword>
<dbReference type="InterPro" id="IPR037682">
    <property type="entry name" value="TonB_C"/>
</dbReference>
<evidence type="ECO:0000256" key="8">
    <source>
        <dbReference type="ARBA" id="ARBA00022989"/>
    </source>
</evidence>
<evidence type="ECO:0000256" key="1">
    <source>
        <dbReference type="ARBA" id="ARBA00004383"/>
    </source>
</evidence>
<comment type="caution">
    <text evidence="12">The sequence shown here is derived from an EMBL/GenBank/DDBJ whole genome shotgun (WGS) entry which is preliminary data.</text>
</comment>
<evidence type="ECO:0000256" key="7">
    <source>
        <dbReference type="ARBA" id="ARBA00022927"/>
    </source>
</evidence>
<dbReference type="SUPFAM" id="SSF74653">
    <property type="entry name" value="TolA/TonB C-terminal domain"/>
    <property type="match status" value="1"/>
</dbReference>
<dbReference type="EMBL" id="BQKE01000001">
    <property type="protein sequence ID" value="GJM60685.1"/>
    <property type="molecule type" value="Genomic_DNA"/>
</dbReference>
<keyword evidence="3" id="KW-0813">Transport</keyword>
<keyword evidence="5" id="KW-0997">Cell inner membrane</keyword>
<keyword evidence="9 10" id="KW-0472">Membrane</keyword>
<dbReference type="GO" id="GO:0055085">
    <property type="term" value="P:transmembrane transport"/>
    <property type="evidence" value="ECO:0007669"/>
    <property type="project" value="InterPro"/>
</dbReference>
<accession>A0AAN5AIP3</accession>
<evidence type="ECO:0000259" key="11">
    <source>
        <dbReference type="PROSITE" id="PS52015"/>
    </source>
</evidence>
<feature type="transmembrane region" description="Helical" evidence="10">
    <location>
        <begin position="60"/>
        <end position="80"/>
    </location>
</feature>
<dbReference type="GO" id="GO:0031992">
    <property type="term" value="F:energy transducer activity"/>
    <property type="evidence" value="ECO:0007669"/>
    <property type="project" value="InterPro"/>
</dbReference>
<evidence type="ECO:0000256" key="2">
    <source>
        <dbReference type="ARBA" id="ARBA00006555"/>
    </source>
</evidence>
<protein>
    <submittedName>
        <fullName evidence="12">Protein TonB</fullName>
    </submittedName>
</protein>
<evidence type="ECO:0000313" key="12">
    <source>
        <dbReference type="EMBL" id="GJM60685.1"/>
    </source>
</evidence>
<name>A0AAN5AIP3_9BACT</name>
<dbReference type="InterPro" id="IPR003538">
    <property type="entry name" value="TonB"/>
</dbReference>
<dbReference type="InterPro" id="IPR051045">
    <property type="entry name" value="TonB-dependent_transducer"/>
</dbReference>
<evidence type="ECO:0000256" key="9">
    <source>
        <dbReference type="ARBA" id="ARBA00023136"/>
    </source>
</evidence>
<dbReference type="Pfam" id="PF03544">
    <property type="entry name" value="TonB_C"/>
    <property type="match status" value="1"/>
</dbReference>
<evidence type="ECO:0000256" key="4">
    <source>
        <dbReference type="ARBA" id="ARBA00022475"/>
    </source>
</evidence>
<dbReference type="PANTHER" id="PTHR33446:SF2">
    <property type="entry name" value="PROTEIN TONB"/>
    <property type="match status" value="1"/>
</dbReference>
<evidence type="ECO:0000313" key="13">
    <source>
        <dbReference type="Proteomes" id="UP001310022"/>
    </source>
</evidence>
<comment type="similarity">
    <text evidence="2">Belongs to the TonB family.</text>
</comment>
<proteinExistence type="inferred from homology"/>
<reference evidence="12 13" key="1">
    <citation type="submission" date="2021-12" db="EMBL/GenBank/DDBJ databases">
        <title>Genome sequencing of bacteria with rrn-lacking chromosome and rrn-plasmid.</title>
        <authorList>
            <person name="Anda M."/>
            <person name="Iwasaki W."/>
        </authorList>
    </citation>
    <scope>NUCLEOTIDE SEQUENCE [LARGE SCALE GENOMIC DNA]</scope>
    <source>
        <strain evidence="12 13">NBRC 15940</strain>
    </source>
</reference>
<sequence length="276" mass="31250">MKTIAHNPFPHFYQPPKHYHEEPEKASNQLDKIVRKRKIKEGVAEWMQFKKDKEGKEANALPLYFSIGLVISLLLVVLVFEYQTPVQNIMQEEVITETAYFEVEEIPLSQQAPPPKPKLSANVNIIEIPDDVVLQEVVDVDLDIDFSETTQIPDQKISEVVFEEAPEEEVIEEIFTIVEEKPDFPGGVGEFYQYVSKAIKYPAQARRMGISGRVFVQFVVEKDGSITQVEVVKGIGGGCDEEAKRVISASPKWDPGKQRGVPVRVRMVLPIVFKIA</sequence>
<keyword evidence="8 10" id="KW-1133">Transmembrane helix</keyword>
<keyword evidence="13" id="KW-1185">Reference proteome</keyword>
<dbReference type="Gene3D" id="3.30.1150.10">
    <property type="match status" value="1"/>
</dbReference>
<dbReference type="NCBIfam" id="TIGR01352">
    <property type="entry name" value="tonB_Cterm"/>
    <property type="match status" value="1"/>
</dbReference>
<comment type="subcellular location">
    <subcellularLocation>
        <location evidence="1">Cell inner membrane</location>
        <topology evidence="1">Single-pass membrane protein</topology>
        <orientation evidence="1">Periplasmic side</orientation>
    </subcellularLocation>
</comment>
<dbReference type="PANTHER" id="PTHR33446">
    <property type="entry name" value="PROTEIN TONB-RELATED"/>
    <property type="match status" value="1"/>
</dbReference>
<keyword evidence="7" id="KW-0653">Protein transport</keyword>
<evidence type="ECO:0000256" key="6">
    <source>
        <dbReference type="ARBA" id="ARBA00022692"/>
    </source>
</evidence>
<feature type="domain" description="TonB C-terminal" evidence="11">
    <location>
        <begin position="186"/>
        <end position="276"/>
    </location>
</feature>
<dbReference type="RefSeq" id="WP_338236387.1">
    <property type="nucleotide sequence ID" value="NZ_BQKE01000001.1"/>
</dbReference>
<gene>
    <name evidence="12" type="ORF">PEDI_12370</name>
</gene>
<dbReference type="AlphaFoldDB" id="A0AAN5AIP3"/>
<dbReference type="GO" id="GO:0030288">
    <property type="term" value="C:outer membrane-bounded periplasmic space"/>
    <property type="evidence" value="ECO:0007669"/>
    <property type="project" value="InterPro"/>
</dbReference>
<evidence type="ECO:0000256" key="10">
    <source>
        <dbReference type="SAM" id="Phobius"/>
    </source>
</evidence>
<evidence type="ECO:0000256" key="3">
    <source>
        <dbReference type="ARBA" id="ARBA00022448"/>
    </source>
</evidence>
<keyword evidence="6 10" id="KW-0812">Transmembrane</keyword>
<organism evidence="12 13">
    <name type="scientific">Persicobacter diffluens</name>
    <dbReference type="NCBI Taxonomy" id="981"/>
    <lineage>
        <taxon>Bacteria</taxon>
        <taxon>Pseudomonadati</taxon>
        <taxon>Bacteroidota</taxon>
        <taxon>Cytophagia</taxon>
        <taxon>Cytophagales</taxon>
        <taxon>Persicobacteraceae</taxon>
        <taxon>Persicobacter</taxon>
    </lineage>
</organism>
<dbReference type="GO" id="GO:0098797">
    <property type="term" value="C:plasma membrane protein complex"/>
    <property type="evidence" value="ECO:0007669"/>
    <property type="project" value="TreeGrafter"/>
</dbReference>
<dbReference type="GO" id="GO:0015031">
    <property type="term" value="P:protein transport"/>
    <property type="evidence" value="ECO:0007669"/>
    <property type="project" value="UniProtKB-KW"/>
</dbReference>